<dbReference type="InterPro" id="IPR001680">
    <property type="entry name" value="WD40_rpt"/>
</dbReference>
<dbReference type="InterPro" id="IPR015943">
    <property type="entry name" value="WD40/YVTN_repeat-like_dom_sf"/>
</dbReference>
<dbReference type="AlphaFoldDB" id="A0A9P4NUX0"/>
<dbReference type="Pfam" id="PF00400">
    <property type="entry name" value="WD40"/>
    <property type="match status" value="1"/>
</dbReference>
<evidence type="ECO:0000313" key="1">
    <source>
        <dbReference type="EMBL" id="KAF2431621.1"/>
    </source>
</evidence>
<dbReference type="SMART" id="SM00320">
    <property type="entry name" value="WD40"/>
    <property type="match status" value="2"/>
</dbReference>
<keyword evidence="1" id="KW-0378">Hydrolase</keyword>
<dbReference type="Proteomes" id="UP000800235">
    <property type="component" value="Unassembled WGS sequence"/>
</dbReference>
<dbReference type="GO" id="GO:0005815">
    <property type="term" value="C:microtubule organizing center"/>
    <property type="evidence" value="ECO:0007669"/>
    <property type="project" value="TreeGrafter"/>
</dbReference>
<dbReference type="PANTHER" id="PTHR16220:SF0">
    <property type="entry name" value="WD REPEAT-CONTAINING PROTEIN WRAP73"/>
    <property type="match status" value="1"/>
</dbReference>
<dbReference type="PANTHER" id="PTHR16220">
    <property type="entry name" value="WD REPEAT PROTEIN 8-RELATED"/>
    <property type="match status" value="1"/>
</dbReference>
<organism evidence="1 2">
    <name type="scientific">Tothia fuscella</name>
    <dbReference type="NCBI Taxonomy" id="1048955"/>
    <lineage>
        <taxon>Eukaryota</taxon>
        <taxon>Fungi</taxon>
        <taxon>Dikarya</taxon>
        <taxon>Ascomycota</taxon>
        <taxon>Pezizomycotina</taxon>
        <taxon>Dothideomycetes</taxon>
        <taxon>Pleosporomycetidae</taxon>
        <taxon>Venturiales</taxon>
        <taxon>Cylindrosympodiaceae</taxon>
        <taxon>Tothia</taxon>
    </lineage>
</organism>
<dbReference type="GO" id="GO:0008233">
    <property type="term" value="F:peptidase activity"/>
    <property type="evidence" value="ECO:0007669"/>
    <property type="project" value="UniProtKB-KW"/>
</dbReference>
<name>A0A9P4NUX0_9PEZI</name>
<dbReference type="GO" id="GO:1990810">
    <property type="term" value="P:microtubule anchoring at mitotic spindle pole body"/>
    <property type="evidence" value="ECO:0007669"/>
    <property type="project" value="TreeGrafter"/>
</dbReference>
<protein>
    <submittedName>
        <fullName evidence="1">Tricorn protease N-terminal domain-containing protein</fullName>
    </submittedName>
</protein>
<proteinExistence type="predicted"/>
<keyword evidence="2" id="KW-1185">Reference proteome</keyword>
<keyword evidence="1" id="KW-0645">Protease</keyword>
<sequence length="492" mass="54340">MAILVNSRLDIRTTSSLELLRTITTSIQGSTLRWSPIRSSSDTSSRVLLASDENVRVWDIYDERWSAAINNGSGGMGKLVNVEFGRSREEVLCFSDFGSKLTAWNLKSGTSVEIRDPKFSTRGYGYRPHTGLFALLSRPGPQDILTLHAPTTYFVVKTVTLLTVDAQGVKWSPDGRWMVVWDTPSVGLKIYVYTADGHLYRVYSGDSEDTLGLGVKSIEWSPRGDYLAIGGHDRRVVLLSTRTFSPVMVLDHTSSIQLSRGSMVWQEQVTGTSQRSYTTVQQPVAPPTAPDSPSNQATKTGLSLIAFNANGTVVATRDDSVPTTVWLWDLTKLTATAVLVQHSPVKQLSWHPTIASLLLIQCSHDEPTLYFYDTTNEVPYTLDVSFQKTAGRIEAQWLSTASNSNFALLLGDTQSFVLVWPEGRDQILKFENNEHGGAEAEAEEEDSLFDILTGKTPIKELDRTELLVSDVLEEDTEVLDDTFVGRGGFGVT</sequence>
<dbReference type="SUPFAM" id="SSF69322">
    <property type="entry name" value="Tricorn protease domain 2"/>
    <property type="match status" value="1"/>
</dbReference>
<gene>
    <name evidence="1" type="ORF">EJ08DRAFT_587027</name>
</gene>
<accession>A0A9P4NUX0</accession>
<comment type="caution">
    <text evidence="1">The sequence shown here is derived from an EMBL/GenBank/DDBJ whole genome shotgun (WGS) entry which is preliminary data.</text>
</comment>
<dbReference type="OrthoDB" id="308690at2759"/>
<dbReference type="InterPro" id="IPR052778">
    <property type="entry name" value="Centrosome-WD_assoc"/>
</dbReference>
<reference evidence="1" key="1">
    <citation type="journal article" date="2020" name="Stud. Mycol.">
        <title>101 Dothideomycetes genomes: a test case for predicting lifestyles and emergence of pathogens.</title>
        <authorList>
            <person name="Haridas S."/>
            <person name="Albert R."/>
            <person name="Binder M."/>
            <person name="Bloem J."/>
            <person name="Labutti K."/>
            <person name="Salamov A."/>
            <person name="Andreopoulos B."/>
            <person name="Baker S."/>
            <person name="Barry K."/>
            <person name="Bills G."/>
            <person name="Bluhm B."/>
            <person name="Cannon C."/>
            <person name="Castanera R."/>
            <person name="Culley D."/>
            <person name="Daum C."/>
            <person name="Ezra D."/>
            <person name="Gonzalez J."/>
            <person name="Henrissat B."/>
            <person name="Kuo A."/>
            <person name="Liang C."/>
            <person name="Lipzen A."/>
            <person name="Lutzoni F."/>
            <person name="Magnuson J."/>
            <person name="Mondo S."/>
            <person name="Nolan M."/>
            <person name="Ohm R."/>
            <person name="Pangilinan J."/>
            <person name="Park H.-J."/>
            <person name="Ramirez L."/>
            <person name="Alfaro M."/>
            <person name="Sun H."/>
            <person name="Tritt A."/>
            <person name="Yoshinaga Y."/>
            <person name="Zwiers L.-H."/>
            <person name="Turgeon B."/>
            <person name="Goodwin S."/>
            <person name="Spatafora J."/>
            <person name="Crous P."/>
            <person name="Grigoriev I."/>
        </authorList>
    </citation>
    <scope>NUCLEOTIDE SEQUENCE</scope>
    <source>
        <strain evidence="1">CBS 130266</strain>
    </source>
</reference>
<dbReference type="GO" id="GO:0006508">
    <property type="term" value="P:proteolysis"/>
    <property type="evidence" value="ECO:0007669"/>
    <property type="project" value="UniProtKB-KW"/>
</dbReference>
<dbReference type="EMBL" id="MU007031">
    <property type="protein sequence ID" value="KAF2431621.1"/>
    <property type="molecule type" value="Genomic_DNA"/>
</dbReference>
<dbReference type="Gene3D" id="2.130.10.10">
    <property type="entry name" value="YVTN repeat-like/Quinoprotein amine dehydrogenase"/>
    <property type="match status" value="2"/>
</dbReference>
<dbReference type="GO" id="GO:1990811">
    <property type="term" value="C:MWP complex"/>
    <property type="evidence" value="ECO:0007669"/>
    <property type="project" value="TreeGrafter"/>
</dbReference>
<evidence type="ECO:0000313" key="2">
    <source>
        <dbReference type="Proteomes" id="UP000800235"/>
    </source>
</evidence>